<keyword evidence="2" id="KW-1185">Reference proteome</keyword>
<proteinExistence type="predicted"/>
<gene>
    <name evidence="1" type="ORF">LVIROSA_LOCUS27393</name>
</gene>
<reference evidence="1 2" key="1">
    <citation type="submission" date="2022-01" db="EMBL/GenBank/DDBJ databases">
        <authorList>
            <person name="Xiong W."/>
            <person name="Schranz E."/>
        </authorList>
    </citation>
    <scope>NUCLEOTIDE SEQUENCE [LARGE SCALE GENOMIC DNA]</scope>
</reference>
<comment type="caution">
    <text evidence="1">The sequence shown here is derived from an EMBL/GenBank/DDBJ whole genome shotgun (WGS) entry which is preliminary data.</text>
</comment>
<name>A0AAU9NUD8_9ASTR</name>
<evidence type="ECO:0000313" key="2">
    <source>
        <dbReference type="Proteomes" id="UP001157418"/>
    </source>
</evidence>
<organism evidence="1 2">
    <name type="scientific">Lactuca virosa</name>
    <dbReference type="NCBI Taxonomy" id="75947"/>
    <lineage>
        <taxon>Eukaryota</taxon>
        <taxon>Viridiplantae</taxon>
        <taxon>Streptophyta</taxon>
        <taxon>Embryophyta</taxon>
        <taxon>Tracheophyta</taxon>
        <taxon>Spermatophyta</taxon>
        <taxon>Magnoliopsida</taxon>
        <taxon>eudicotyledons</taxon>
        <taxon>Gunneridae</taxon>
        <taxon>Pentapetalae</taxon>
        <taxon>asterids</taxon>
        <taxon>campanulids</taxon>
        <taxon>Asterales</taxon>
        <taxon>Asteraceae</taxon>
        <taxon>Cichorioideae</taxon>
        <taxon>Cichorieae</taxon>
        <taxon>Lactucinae</taxon>
        <taxon>Lactuca</taxon>
    </lineage>
</organism>
<protein>
    <submittedName>
        <fullName evidence="1">Uncharacterized protein</fullName>
    </submittedName>
</protein>
<sequence>MNLIFQEIVRIMFEFRDQCILELVNADHCQFQRGMSVPKAGVFPYISLIRCGHHRRMKSTRQPDSGMINNRGKNKATAAMLLSPVSLRRLKIVAGRKARLNELI</sequence>
<dbReference type="EMBL" id="CAKMRJ010005412">
    <property type="protein sequence ID" value="CAH1441324.1"/>
    <property type="molecule type" value="Genomic_DNA"/>
</dbReference>
<accession>A0AAU9NUD8</accession>
<dbReference type="AlphaFoldDB" id="A0AAU9NUD8"/>
<evidence type="ECO:0000313" key="1">
    <source>
        <dbReference type="EMBL" id="CAH1441324.1"/>
    </source>
</evidence>
<dbReference type="Proteomes" id="UP001157418">
    <property type="component" value="Unassembled WGS sequence"/>
</dbReference>